<name>A0ABW2PUW4_9BACL</name>
<sequence>MDILSLIKTHYYFENAAWSREHEPIIETGTEKKKVYFWRDFNTLQWHINWRHRLYCDAFYVDRMLVTGSGQLFIPFESGGFLTCHDVLEERADLEGNEKSWGQFIGTVLNRSMVPAKGYSQLLSQNIEKTYQTFEYMHRWQPQINSAEYQMIKRCVPTVGERIRKMKSLLRQNELEYVPYTTAFLPVERGKWLSGKLFWEIGQSTPVIGYRTFSDFLKKWLMATNEKSFYNLVETVDKISPLNRHAHQLLADLYFPDEWQRMVDNLRFERQQILFEQFKTEWDATSRTTTFFYQFLKEQGYVL</sequence>
<dbReference type="RefSeq" id="WP_380965641.1">
    <property type="nucleotide sequence ID" value="NZ_JBHTCO010000011.1"/>
</dbReference>
<gene>
    <name evidence="1" type="ORF">ACFQRG_09410</name>
</gene>
<protein>
    <recommendedName>
        <fullName evidence="3">Abortive infection bacteriophage resistance protein</fullName>
    </recommendedName>
</protein>
<reference evidence="2" key="1">
    <citation type="journal article" date="2019" name="Int. J. Syst. Evol. Microbiol.">
        <title>The Global Catalogue of Microorganisms (GCM) 10K type strain sequencing project: providing services to taxonomists for standard genome sequencing and annotation.</title>
        <authorList>
            <consortium name="The Broad Institute Genomics Platform"/>
            <consortium name="The Broad Institute Genome Sequencing Center for Infectious Disease"/>
            <person name="Wu L."/>
            <person name="Ma J."/>
        </authorList>
    </citation>
    <scope>NUCLEOTIDE SEQUENCE [LARGE SCALE GENOMIC DNA]</scope>
    <source>
        <strain evidence="2">CGMCC 1.16305</strain>
    </source>
</reference>
<evidence type="ECO:0000313" key="2">
    <source>
        <dbReference type="Proteomes" id="UP001596505"/>
    </source>
</evidence>
<evidence type="ECO:0000313" key="1">
    <source>
        <dbReference type="EMBL" id="MFC7393182.1"/>
    </source>
</evidence>
<accession>A0ABW2PUW4</accession>
<keyword evidence="2" id="KW-1185">Reference proteome</keyword>
<proteinExistence type="predicted"/>
<organism evidence="1 2">
    <name type="scientific">Scopulibacillus cellulosilyticus</name>
    <dbReference type="NCBI Taxonomy" id="2665665"/>
    <lineage>
        <taxon>Bacteria</taxon>
        <taxon>Bacillati</taxon>
        <taxon>Bacillota</taxon>
        <taxon>Bacilli</taxon>
        <taxon>Bacillales</taxon>
        <taxon>Sporolactobacillaceae</taxon>
        <taxon>Scopulibacillus</taxon>
    </lineage>
</organism>
<dbReference type="EMBL" id="JBHTCO010000011">
    <property type="protein sequence ID" value="MFC7393182.1"/>
    <property type="molecule type" value="Genomic_DNA"/>
</dbReference>
<comment type="caution">
    <text evidence="1">The sequence shown here is derived from an EMBL/GenBank/DDBJ whole genome shotgun (WGS) entry which is preliminary data.</text>
</comment>
<evidence type="ECO:0008006" key="3">
    <source>
        <dbReference type="Google" id="ProtNLM"/>
    </source>
</evidence>
<dbReference type="Proteomes" id="UP001596505">
    <property type="component" value="Unassembled WGS sequence"/>
</dbReference>